<dbReference type="AlphaFoldDB" id="A0A246JRX8"/>
<dbReference type="OrthoDB" id="2045521at2"/>
<gene>
    <name evidence="1" type="ORF">CDQ92_13375</name>
</gene>
<dbReference type="Proteomes" id="UP000197361">
    <property type="component" value="Unassembled WGS sequence"/>
</dbReference>
<reference evidence="1 2" key="1">
    <citation type="journal article" date="2010" name="Int. J. Syst. Evol. Microbiol.">
        <title>Sphingopyxis bauzanensis sp. nov., a psychrophilic bacterium isolated from soil.</title>
        <authorList>
            <person name="Zhang D.C."/>
            <person name="Liu H.C."/>
            <person name="Xin Y.H."/>
            <person name="Zhou Y.G."/>
            <person name="Schinner F."/>
            <person name="Margesin R."/>
        </authorList>
    </citation>
    <scope>NUCLEOTIDE SEQUENCE [LARGE SCALE GENOMIC DNA]</scope>
    <source>
        <strain evidence="1 2">DSM 22271</strain>
    </source>
</reference>
<organism evidence="1 2">
    <name type="scientific">Sphingopyxis bauzanensis</name>
    <dbReference type="NCBI Taxonomy" id="651663"/>
    <lineage>
        <taxon>Bacteria</taxon>
        <taxon>Pseudomonadati</taxon>
        <taxon>Pseudomonadota</taxon>
        <taxon>Alphaproteobacteria</taxon>
        <taxon>Sphingomonadales</taxon>
        <taxon>Sphingomonadaceae</taxon>
        <taxon>Sphingopyxis</taxon>
    </lineage>
</organism>
<dbReference type="EMBL" id="NISK01000003">
    <property type="protein sequence ID" value="OWQ95767.1"/>
    <property type="molecule type" value="Genomic_DNA"/>
</dbReference>
<comment type="caution">
    <text evidence="1">The sequence shown here is derived from an EMBL/GenBank/DDBJ whole genome shotgun (WGS) entry which is preliminary data.</text>
</comment>
<proteinExistence type="predicted"/>
<dbReference type="RefSeq" id="WP_088441869.1">
    <property type="nucleotide sequence ID" value="NZ_BMMC01000002.1"/>
</dbReference>
<name>A0A246JRX8_9SPHN</name>
<protein>
    <submittedName>
        <fullName evidence="1">Uncharacterized protein</fullName>
    </submittedName>
</protein>
<keyword evidence="2" id="KW-1185">Reference proteome</keyword>
<sequence>MTPTEAAALLNGREYTKEITRDEEAAFKAAGLVALFGASDDLAEFRGAWREEASCYGSATLYVNESGPLINDCDDDYCPYFKAVRANARTIYANWDEGGFSWLYVTEIPHETFVIMEDGDTYCRGIVFLAEDAA</sequence>
<evidence type="ECO:0000313" key="1">
    <source>
        <dbReference type="EMBL" id="OWQ95767.1"/>
    </source>
</evidence>
<accession>A0A246JRX8</accession>
<evidence type="ECO:0000313" key="2">
    <source>
        <dbReference type="Proteomes" id="UP000197361"/>
    </source>
</evidence>